<reference evidence="10" key="2">
    <citation type="submission" date="2019-04" db="EMBL/GenBank/DDBJ databases">
        <authorList>
            <person name="Pasella M."/>
        </authorList>
    </citation>
    <scope>NUCLEOTIDE SEQUENCE</scope>
    <source>
        <strain evidence="10">PD2949_7</strain>
    </source>
</reference>
<dbReference type="GO" id="GO:1990904">
    <property type="term" value="C:ribonucleoprotein complex"/>
    <property type="evidence" value="ECO:0007669"/>
    <property type="project" value="UniProtKB-KW"/>
</dbReference>
<evidence type="ECO:0000256" key="1">
    <source>
        <dbReference type="ARBA" id="ARBA00003898"/>
    </source>
</evidence>
<keyword evidence="10" id="KW-0934">Plastid</keyword>
<evidence type="ECO:0000256" key="7">
    <source>
        <dbReference type="ARBA" id="ARBA00023274"/>
    </source>
</evidence>
<dbReference type="GO" id="GO:0006412">
    <property type="term" value="P:translation"/>
    <property type="evidence" value="ECO:0007669"/>
    <property type="project" value="InterPro"/>
</dbReference>
<comment type="function">
    <text evidence="1">Binds 5S rRNA, forms part of the central protuberance of the 50S subunit.</text>
</comment>
<name>A0A4D6WZ60_9FLOR</name>
<sequence length="101" mass="11301">MKKKIIGTSIKPRLYVFKSNKHIYAQVIDDFNKKIIASSSTISQEIKAYATCQTAAIVGKKIADTIKKKGIRKVVFDRGKNIYHGKVKALADATREEGINF</sequence>
<evidence type="ECO:0000256" key="6">
    <source>
        <dbReference type="ARBA" id="ARBA00022980"/>
    </source>
</evidence>
<dbReference type="GO" id="GO:0005840">
    <property type="term" value="C:ribosome"/>
    <property type="evidence" value="ECO:0007669"/>
    <property type="project" value="UniProtKB-KW"/>
</dbReference>
<dbReference type="InterPro" id="IPR004389">
    <property type="entry name" value="Ribosomal_uL18_bac-type"/>
</dbReference>
<dbReference type="HAMAP" id="MF_01337_B">
    <property type="entry name" value="Ribosomal_uL18_B"/>
    <property type="match status" value="1"/>
</dbReference>
<evidence type="ECO:0000256" key="5">
    <source>
        <dbReference type="ARBA" id="ARBA00022884"/>
    </source>
</evidence>
<evidence type="ECO:0000256" key="2">
    <source>
        <dbReference type="ARBA" id="ARBA00007116"/>
    </source>
</evidence>
<dbReference type="PANTHER" id="PTHR12899">
    <property type="entry name" value="39S RIBOSOMAL PROTEIN L18, MITOCHONDRIAL"/>
    <property type="match status" value="1"/>
</dbReference>
<dbReference type="AlphaFoldDB" id="A0A4D6WZ60"/>
<evidence type="ECO:0000313" key="10">
    <source>
        <dbReference type="EMBL" id="QCI08432.1"/>
    </source>
</evidence>
<dbReference type="GO" id="GO:0003735">
    <property type="term" value="F:structural constituent of ribosome"/>
    <property type="evidence" value="ECO:0007669"/>
    <property type="project" value="InterPro"/>
</dbReference>
<dbReference type="PANTHER" id="PTHR12899:SF3">
    <property type="entry name" value="LARGE RIBOSOMAL SUBUNIT PROTEIN UL18M"/>
    <property type="match status" value="1"/>
</dbReference>
<evidence type="ECO:0000256" key="9">
    <source>
        <dbReference type="ARBA" id="ARBA00035346"/>
    </source>
</evidence>
<dbReference type="FunFam" id="3.30.420.100:FF:000001">
    <property type="entry name" value="50S ribosomal protein L18"/>
    <property type="match status" value="1"/>
</dbReference>
<organism evidence="10">
    <name type="scientific">Ptilothamnion sphaericum</name>
    <dbReference type="NCBI Taxonomy" id="1498216"/>
    <lineage>
        <taxon>Eukaryota</taxon>
        <taxon>Rhodophyta</taxon>
        <taxon>Florideophyceae</taxon>
        <taxon>Rhodymeniophycidae</taxon>
        <taxon>Ceramiales</taxon>
        <taxon>Wrangeliaceae</taxon>
        <taxon>Ptilothamnion</taxon>
    </lineage>
</organism>
<dbReference type="InterPro" id="IPR005484">
    <property type="entry name" value="Ribosomal_uL18_bac/plant/anim"/>
</dbReference>
<keyword evidence="7" id="KW-0687">Ribonucleoprotein</keyword>
<dbReference type="Gene3D" id="3.30.420.100">
    <property type="match status" value="1"/>
</dbReference>
<comment type="subunit">
    <text evidence="3">Part of the 50S ribosomal subunit; contacts the 5S rRNA.</text>
</comment>
<protein>
    <recommendedName>
        <fullName evidence="8">Large ribosomal subunit protein uL18c</fullName>
    </recommendedName>
    <alternativeName>
        <fullName evidence="9">50S ribosomal protein L18, chloroplastic</fullName>
    </alternativeName>
</protein>
<geneLocation type="plastid" evidence="10"/>
<dbReference type="EMBL" id="MK814733">
    <property type="protein sequence ID" value="QCI08432.1"/>
    <property type="molecule type" value="Genomic_DNA"/>
</dbReference>
<evidence type="ECO:0000256" key="8">
    <source>
        <dbReference type="ARBA" id="ARBA00035303"/>
    </source>
</evidence>
<dbReference type="CDD" id="cd00432">
    <property type="entry name" value="Ribosomal_L18_L5e"/>
    <property type="match status" value="1"/>
</dbReference>
<reference evidence="10" key="1">
    <citation type="journal article" date="2019" name="Mol. Phylogenet. Evol.">
        <title>Morphological evolution and classification of the red algal order Ceramiales inferred using plastid phylogenomics.</title>
        <authorList>
            <person name="Diaz-Tapia P."/>
            <person name="Pasella M.M."/>
            <person name="Verbruggen H."/>
            <person name="Maggs C.A."/>
        </authorList>
    </citation>
    <scope>NUCLEOTIDE SEQUENCE</scope>
    <source>
        <strain evidence="10">PD2949_7</strain>
    </source>
</reference>
<gene>
    <name evidence="10" type="primary">rpl18</name>
</gene>
<dbReference type="GO" id="GO:0008097">
    <property type="term" value="F:5S rRNA binding"/>
    <property type="evidence" value="ECO:0007669"/>
    <property type="project" value="TreeGrafter"/>
</dbReference>
<proteinExistence type="inferred from homology"/>
<evidence type="ECO:0000256" key="3">
    <source>
        <dbReference type="ARBA" id="ARBA00011505"/>
    </source>
</evidence>
<dbReference type="Pfam" id="PF00861">
    <property type="entry name" value="Ribosomal_L18p"/>
    <property type="match status" value="1"/>
</dbReference>
<accession>A0A4D6WZ60</accession>
<dbReference type="InterPro" id="IPR057268">
    <property type="entry name" value="Ribosomal_L18"/>
</dbReference>
<keyword evidence="4" id="KW-0699">rRNA-binding</keyword>
<dbReference type="SUPFAM" id="SSF53137">
    <property type="entry name" value="Translational machinery components"/>
    <property type="match status" value="1"/>
</dbReference>
<comment type="similarity">
    <text evidence="2">Belongs to the universal ribosomal protein uL18 family.</text>
</comment>
<keyword evidence="6 10" id="KW-0689">Ribosomal protein</keyword>
<evidence type="ECO:0000256" key="4">
    <source>
        <dbReference type="ARBA" id="ARBA00022730"/>
    </source>
</evidence>
<dbReference type="NCBIfam" id="TIGR00060">
    <property type="entry name" value="L18_bact"/>
    <property type="match status" value="1"/>
</dbReference>
<keyword evidence="5" id="KW-0694">RNA-binding</keyword>
<dbReference type="GO" id="GO:0005737">
    <property type="term" value="C:cytoplasm"/>
    <property type="evidence" value="ECO:0007669"/>
    <property type="project" value="UniProtKB-ARBA"/>
</dbReference>